<dbReference type="Proteomes" id="UP000299102">
    <property type="component" value="Unassembled WGS sequence"/>
</dbReference>
<sequence length="101" mass="11422">MESLNHQIIYSNRLQLTHSQSRRSHWHVAGHLSRNTISMVESAVMEGEWVTKTLIDWKKRNNESSYFTPVSYGNVVSHRSSGPCFVPPMPNILKGSASAPK</sequence>
<dbReference type="AlphaFoldDB" id="A0A4C1UJH1"/>
<proteinExistence type="predicted"/>
<reference evidence="1 2" key="1">
    <citation type="journal article" date="2019" name="Commun. Biol.">
        <title>The bagworm genome reveals a unique fibroin gene that provides high tensile strength.</title>
        <authorList>
            <person name="Kono N."/>
            <person name="Nakamura H."/>
            <person name="Ohtoshi R."/>
            <person name="Tomita M."/>
            <person name="Numata K."/>
            <person name="Arakawa K."/>
        </authorList>
    </citation>
    <scope>NUCLEOTIDE SEQUENCE [LARGE SCALE GENOMIC DNA]</scope>
</reference>
<dbReference type="EMBL" id="BGZK01000176">
    <property type="protein sequence ID" value="GBP26122.1"/>
    <property type="molecule type" value="Genomic_DNA"/>
</dbReference>
<keyword evidence="2" id="KW-1185">Reference proteome</keyword>
<gene>
    <name evidence="1" type="ORF">EVAR_15136_1</name>
</gene>
<name>A0A4C1UJH1_EUMVA</name>
<comment type="caution">
    <text evidence="1">The sequence shown here is derived from an EMBL/GenBank/DDBJ whole genome shotgun (WGS) entry which is preliminary data.</text>
</comment>
<protein>
    <submittedName>
        <fullName evidence="1">Uncharacterized protein</fullName>
    </submittedName>
</protein>
<evidence type="ECO:0000313" key="2">
    <source>
        <dbReference type="Proteomes" id="UP000299102"/>
    </source>
</evidence>
<organism evidence="1 2">
    <name type="scientific">Eumeta variegata</name>
    <name type="common">Bagworm moth</name>
    <name type="synonym">Eumeta japonica</name>
    <dbReference type="NCBI Taxonomy" id="151549"/>
    <lineage>
        <taxon>Eukaryota</taxon>
        <taxon>Metazoa</taxon>
        <taxon>Ecdysozoa</taxon>
        <taxon>Arthropoda</taxon>
        <taxon>Hexapoda</taxon>
        <taxon>Insecta</taxon>
        <taxon>Pterygota</taxon>
        <taxon>Neoptera</taxon>
        <taxon>Endopterygota</taxon>
        <taxon>Lepidoptera</taxon>
        <taxon>Glossata</taxon>
        <taxon>Ditrysia</taxon>
        <taxon>Tineoidea</taxon>
        <taxon>Psychidae</taxon>
        <taxon>Oiketicinae</taxon>
        <taxon>Eumeta</taxon>
    </lineage>
</organism>
<accession>A0A4C1UJH1</accession>
<evidence type="ECO:0000313" key="1">
    <source>
        <dbReference type="EMBL" id="GBP26122.1"/>
    </source>
</evidence>